<evidence type="ECO:0000259" key="1">
    <source>
        <dbReference type="Pfam" id="PF12146"/>
    </source>
</evidence>
<organism evidence="2 3">
    <name type="scientific">Thalassoglobus polymorphus</name>
    <dbReference type="NCBI Taxonomy" id="2527994"/>
    <lineage>
        <taxon>Bacteria</taxon>
        <taxon>Pseudomonadati</taxon>
        <taxon>Planctomycetota</taxon>
        <taxon>Planctomycetia</taxon>
        <taxon>Planctomycetales</taxon>
        <taxon>Planctomycetaceae</taxon>
        <taxon>Thalassoglobus</taxon>
    </lineage>
</organism>
<dbReference type="InterPro" id="IPR051044">
    <property type="entry name" value="MAG_DAG_Lipase"/>
</dbReference>
<gene>
    <name evidence="2" type="primary">ytpA</name>
    <name evidence="2" type="ORF">Mal48_39660</name>
</gene>
<dbReference type="Pfam" id="PF12146">
    <property type="entry name" value="Hydrolase_4"/>
    <property type="match status" value="1"/>
</dbReference>
<dbReference type="InterPro" id="IPR029058">
    <property type="entry name" value="AB_hydrolase_fold"/>
</dbReference>
<evidence type="ECO:0000313" key="2">
    <source>
        <dbReference type="EMBL" id="QDT34694.1"/>
    </source>
</evidence>
<dbReference type="KEGG" id="tpol:Mal48_39660"/>
<evidence type="ECO:0000313" key="3">
    <source>
        <dbReference type="Proteomes" id="UP000315724"/>
    </source>
</evidence>
<proteinExistence type="predicted"/>
<protein>
    <submittedName>
        <fullName evidence="2">Phospholipase YtpA</fullName>
        <ecNumber evidence="2">3.1.1.-</ecNumber>
    </submittedName>
</protein>
<reference evidence="2 3" key="1">
    <citation type="submission" date="2019-02" db="EMBL/GenBank/DDBJ databases">
        <title>Deep-cultivation of Planctomycetes and their phenomic and genomic characterization uncovers novel biology.</title>
        <authorList>
            <person name="Wiegand S."/>
            <person name="Jogler M."/>
            <person name="Boedeker C."/>
            <person name="Pinto D."/>
            <person name="Vollmers J."/>
            <person name="Rivas-Marin E."/>
            <person name="Kohn T."/>
            <person name="Peeters S.H."/>
            <person name="Heuer A."/>
            <person name="Rast P."/>
            <person name="Oberbeckmann S."/>
            <person name="Bunk B."/>
            <person name="Jeske O."/>
            <person name="Meyerdierks A."/>
            <person name="Storesund J.E."/>
            <person name="Kallscheuer N."/>
            <person name="Luecker S."/>
            <person name="Lage O.M."/>
            <person name="Pohl T."/>
            <person name="Merkel B.J."/>
            <person name="Hornburger P."/>
            <person name="Mueller R.-W."/>
            <person name="Bruemmer F."/>
            <person name="Labrenz M."/>
            <person name="Spormann A.M."/>
            <person name="Op den Camp H."/>
            <person name="Overmann J."/>
            <person name="Amann R."/>
            <person name="Jetten M.S.M."/>
            <person name="Mascher T."/>
            <person name="Medema M.H."/>
            <person name="Devos D.P."/>
            <person name="Kaster A.-K."/>
            <person name="Ovreas L."/>
            <person name="Rohde M."/>
            <person name="Galperin M.Y."/>
            <person name="Jogler C."/>
        </authorList>
    </citation>
    <scope>NUCLEOTIDE SEQUENCE [LARGE SCALE GENOMIC DNA]</scope>
    <source>
        <strain evidence="2 3">Mal48</strain>
    </source>
</reference>
<dbReference type="GO" id="GO:0016787">
    <property type="term" value="F:hydrolase activity"/>
    <property type="evidence" value="ECO:0007669"/>
    <property type="project" value="UniProtKB-KW"/>
</dbReference>
<dbReference type="Gene3D" id="3.40.50.1820">
    <property type="entry name" value="alpha/beta hydrolase"/>
    <property type="match status" value="1"/>
</dbReference>
<dbReference type="EMBL" id="CP036267">
    <property type="protein sequence ID" value="QDT34694.1"/>
    <property type="molecule type" value="Genomic_DNA"/>
</dbReference>
<dbReference type="AlphaFoldDB" id="A0A517QST5"/>
<dbReference type="Proteomes" id="UP000315724">
    <property type="component" value="Chromosome"/>
</dbReference>
<name>A0A517QST5_9PLAN</name>
<accession>A0A517QST5</accession>
<keyword evidence="3" id="KW-1185">Reference proteome</keyword>
<sequence length="288" mass="32743">MTILKFQNSSVTTSDGVQLHCVEHPVINSHGTVLLVHGLGEHSARYDHVVQVMNRSGLSVMRFDHRGHGLSPGRRGHIPSYETFLDDLSLVANRVIENRPNQKIVLYGHSMGGGIVANWALRRFDDSWSDHVIGAVLSAPWFRLTSQLTLWQKLLAFPVAGVFPKLTISTKIHVTQTCRSDDAIERFQRDSLNHRRISLRTLTECYRAGQFALANAERFPLPILAVHGSADRVTSPEATREFCSKINDARFIPLDDLIHEPHHDPKWREVVYHTTEWILKRYRFAFAA</sequence>
<keyword evidence="2" id="KW-0378">Hydrolase</keyword>
<dbReference type="SUPFAM" id="SSF53474">
    <property type="entry name" value="alpha/beta-Hydrolases"/>
    <property type="match status" value="1"/>
</dbReference>
<feature type="domain" description="Serine aminopeptidase S33" evidence="1">
    <location>
        <begin position="29"/>
        <end position="265"/>
    </location>
</feature>
<dbReference type="PANTHER" id="PTHR11614">
    <property type="entry name" value="PHOSPHOLIPASE-RELATED"/>
    <property type="match status" value="1"/>
</dbReference>
<dbReference type="EC" id="3.1.1.-" evidence="2"/>
<dbReference type="RefSeq" id="WP_231739701.1">
    <property type="nucleotide sequence ID" value="NZ_CP036267.1"/>
</dbReference>
<dbReference type="InterPro" id="IPR022742">
    <property type="entry name" value="Hydrolase_4"/>
</dbReference>